<proteinExistence type="inferred from homology"/>
<evidence type="ECO:0008006" key="5">
    <source>
        <dbReference type="Google" id="ProtNLM"/>
    </source>
</evidence>
<keyword evidence="2" id="KW-0313">Glucose metabolism</keyword>
<evidence type="ECO:0000256" key="1">
    <source>
        <dbReference type="ARBA" id="ARBA00005564"/>
    </source>
</evidence>
<comment type="caution">
    <text evidence="3">The sequence shown here is derived from an EMBL/GenBank/DDBJ whole genome shotgun (WGS) entry which is preliminary data.</text>
</comment>
<dbReference type="GO" id="GO:0017057">
    <property type="term" value="F:6-phosphogluconolactonase activity"/>
    <property type="evidence" value="ECO:0007669"/>
    <property type="project" value="TreeGrafter"/>
</dbReference>
<dbReference type="PANTHER" id="PTHR30344">
    <property type="entry name" value="6-PHOSPHOGLUCONOLACTONASE-RELATED"/>
    <property type="match status" value="1"/>
</dbReference>
<dbReference type="Gene3D" id="2.130.10.10">
    <property type="entry name" value="YVTN repeat-like/Quinoprotein amine dehydrogenase"/>
    <property type="match status" value="1"/>
</dbReference>
<dbReference type="InterPro" id="IPR015943">
    <property type="entry name" value="WD40/YVTN_repeat-like_dom_sf"/>
</dbReference>
<dbReference type="InterPro" id="IPR019405">
    <property type="entry name" value="Lactonase_7-beta_prop"/>
</dbReference>
<name>K1J8M8_9GAMM</name>
<dbReference type="SUPFAM" id="SSF75011">
    <property type="entry name" value="3-carboxy-cis,cis-mucoante lactonizing enzyme"/>
    <property type="match status" value="1"/>
</dbReference>
<dbReference type="PANTHER" id="PTHR30344:SF1">
    <property type="entry name" value="6-PHOSPHOGLUCONOLACTONASE"/>
    <property type="match status" value="1"/>
</dbReference>
<evidence type="ECO:0000256" key="2">
    <source>
        <dbReference type="ARBA" id="ARBA00022526"/>
    </source>
</evidence>
<sequence length="336" mass="36002">MQQVVYVASPASQQIHVFALADTGELTPLQVVDTPGQVQPLAISPNGRWLHAAVRPDFALISYRIETDGRLETQGSAPLAGSASHTAISADGRFLLAASYAFNQVTVSAIGADGRAAPPHQQLDGLQAAHSVTLLRANKQGEQEVLVACLKEDCILRFLLCKEGRLRPHPLGDLVTASGAGPRHLTLHPSNGDLYCLNELDCTINRYRPTADGGIRLCQSLSMLPAGYQGERWGADLHVTPDGRFLYSSERASSLLTQFAIAPDGELGVVGHFPTESMPRGFAIDQSGHWLLAAGQASHQLAVHRIDPVSGALTLLARYHVGDGAMWVIVLARHQP</sequence>
<dbReference type="GO" id="GO:0006006">
    <property type="term" value="P:glucose metabolic process"/>
    <property type="evidence" value="ECO:0007669"/>
    <property type="project" value="UniProtKB-KW"/>
</dbReference>
<dbReference type="GO" id="GO:0005829">
    <property type="term" value="C:cytosol"/>
    <property type="evidence" value="ECO:0007669"/>
    <property type="project" value="TreeGrafter"/>
</dbReference>
<keyword evidence="4" id="KW-1185">Reference proteome</keyword>
<accession>K1J8M8</accession>
<dbReference type="PATRIC" id="fig|1073377.4.peg.2253"/>
<dbReference type="Proteomes" id="UP000005149">
    <property type="component" value="Unassembled WGS sequence"/>
</dbReference>
<dbReference type="Pfam" id="PF10282">
    <property type="entry name" value="Lactonase"/>
    <property type="match status" value="1"/>
</dbReference>
<dbReference type="HOGENOM" id="CLU_038716_2_0_6"/>
<protein>
    <recommendedName>
        <fullName evidence="5">6-phosphogluconolactonase</fullName>
    </recommendedName>
</protein>
<evidence type="ECO:0000313" key="4">
    <source>
        <dbReference type="Proteomes" id="UP000005149"/>
    </source>
</evidence>
<comment type="similarity">
    <text evidence="1">Belongs to the cycloisomerase 2 family.</text>
</comment>
<gene>
    <name evidence="3" type="ORF">HMPREF1171_02201</name>
</gene>
<dbReference type="AlphaFoldDB" id="K1J8M8"/>
<keyword evidence="2" id="KW-0119">Carbohydrate metabolism</keyword>
<dbReference type="RefSeq" id="WP_005303165.1">
    <property type="nucleotide sequence ID" value="NZ_JDWD01000024.1"/>
</dbReference>
<reference evidence="3 4" key="1">
    <citation type="submission" date="2012-06" db="EMBL/GenBank/DDBJ databases">
        <title>The Genome Sequence of Aeromonas hydrophila SSU.</title>
        <authorList>
            <consortium name="The Broad Institute Genome Sequencing Platform"/>
            <person name="Earl A."/>
            <person name="Ward D."/>
            <person name="Feldgarden M."/>
            <person name="Gevers D."/>
            <person name="Chopra A."/>
            <person name="Walker B."/>
            <person name="Young S.K."/>
            <person name="Zeng Q."/>
            <person name="Gargeya S."/>
            <person name="Fitzgerald M."/>
            <person name="Haas B."/>
            <person name="Abouelleil A."/>
            <person name="Alvarado L."/>
            <person name="Arachchi H.M."/>
            <person name="Berlin A.M."/>
            <person name="Chapman S.B."/>
            <person name="Goldberg J."/>
            <person name="Griggs A."/>
            <person name="Gujja S."/>
            <person name="Hansen M."/>
            <person name="Howarth C."/>
            <person name="Imamovic A."/>
            <person name="Larimer J."/>
            <person name="McCowan C."/>
            <person name="Montmayeur A."/>
            <person name="Murphy C."/>
            <person name="Neiman D."/>
            <person name="Pearson M."/>
            <person name="Priest M."/>
            <person name="Roberts A."/>
            <person name="Saif S."/>
            <person name="Shea T."/>
            <person name="Sisk P."/>
            <person name="Sykes S."/>
            <person name="Wortman J."/>
            <person name="Nusbaum C."/>
            <person name="Birren B."/>
        </authorList>
    </citation>
    <scope>NUCLEOTIDE SEQUENCE [LARGE SCALE GENOMIC DNA]</scope>
    <source>
        <strain evidence="3 4">SSU</strain>
    </source>
</reference>
<organism evidence="3 4">
    <name type="scientific">Aeromonas dhakensis</name>
    <dbReference type="NCBI Taxonomy" id="196024"/>
    <lineage>
        <taxon>Bacteria</taxon>
        <taxon>Pseudomonadati</taxon>
        <taxon>Pseudomonadota</taxon>
        <taxon>Gammaproteobacteria</taxon>
        <taxon>Aeromonadales</taxon>
        <taxon>Aeromonadaceae</taxon>
        <taxon>Aeromonas</taxon>
    </lineage>
</organism>
<dbReference type="EMBL" id="AGWR01000016">
    <property type="protein sequence ID" value="EKB27910.1"/>
    <property type="molecule type" value="Genomic_DNA"/>
</dbReference>
<dbReference type="InterPro" id="IPR050282">
    <property type="entry name" value="Cycloisomerase_2"/>
</dbReference>
<evidence type="ECO:0000313" key="3">
    <source>
        <dbReference type="EMBL" id="EKB27910.1"/>
    </source>
</evidence>